<dbReference type="EMBL" id="AP029612">
    <property type="protein sequence ID" value="BFG70141.1"/>
    <property type="molecule type" value="Genomic_DNA"/>
</dbReference>
<accession>A0AAT9GHS7</accession>
<evidence type="ECO:0000259" key="2">
    <source>
        <dbReference type="PROSITE" id="PS50164"/>
    </source>
</evidence>
<dbReference type="PANTHER" id="PTHR34477">
    <property type="entry name" value="UPF0213 PROTEIN YHBQ"/>
    <property type="match status" value="1"/>
</dbReference>
<dbReference type="InterPro" id="IPR000305">
    <property type="entry name" value="GIY-YIG_endonuc"/>
</dbReference>
<dbReference type="Pfam" id="PF01541">
    <property type="entry name" value="GIY-YIG"/>
    <property type="match status" value="1"/>
</dbReference>
<proteinExistence type="inferred from homology"/>
<comment type="similarity">
    <text evidence="1">Belongs to the UPF0213 family.</text>
</comment>
<dbReference type="SUPFAM" id="SSF82771">
    <property type="entry name" value="GIY-YIG endonuclease"/>
    <property type="match status" value="1"/>
</dbReference>
<organism evidence="3">
    <name type="scientific">Sediminibacterium sp. KACHI17</name>
    <dbReference type="NCBI Taxonomy" id="1751071"/>
    <lineage>
        <taxon>Bacteria</taxon>
        <taxon>Pseudomonadati</taxon>
        <taxon>Bacteroidota</taxon>
        <taxon>Chitinophagia</taxon>
        <taxon>Chitinophagales</taxon>
        <taxon>Chitinophagaceae</taxon>
        <taxon>Sediminibacterium</taxon>
    </lineage>
</organism>
<dbReference type="InterPro" id="IPR035901">
    <property type="entry name" value="GIY-YIG_endonuc_sf"/>
</dbReference>
<feature type="domain" description="GIY-YIG" evidence="2">
    <location>
        <begin position="1"/>
        <end position="85"/>
    </location>
</feature>
<evidence type="ECO:0000313" key="3">
    <source>
        <dbReference type="EMBL" id="BFG70141.1"/>
    </source>
</evidence>
<reference evidence="3" key="1">
    <citation type="submission" date="2024-02" db="EMBL/GenBank/DDBJ databases">
        <title>Sediminibacterium planktonica sp. nov. and Sediminibacterium longus sp. nov., isolated from surface lake and river water.</title>
        <authorList>
            <person name="Watanabe K."/>
            <person name="Takemine S."/>
            <person name="Ishii Y."/>
            <person name="Ogata Y."/>
            <person name="Shindo C."/>
            <person name="Suda W."/>
        </authorList>
    </citation>
    <scope>NUCLEOTIDE SEQUENCE</scope>
    <source>
        <strain evidence="3">KACHI17</strain>
    </source>
</reference>
<gene>
    <name evidence="3" type="ORF">KACHI17_10220</name>
</gene>
<sequence length="89" mass="10578">MAYYVYIIQSLSDNSFYKGFTESPLQRLAQHNNKESNFTSKKTPWKLVYVEELVSEKEALIREKNLKKAMVERIESLIMHPKNIINHFQ</sequence>
<name>A0AAT9GHS7_9BACT</name>
<dbReference type="PROSITE" id="PS50164">
    <property type="entry name" value="GIY_YIG"/>
    <property type="match status" value="1"/>
</dbReference>
<protein>
    <recommendedName>
        <fullName evidence="2">GIY-YIG domain-containing protein</fullName>
    </recommendedName>
</protein>
<evidence type="ECO:0000256" key="1">
    <source>
        <dbReference type="ARBA" id="ARBA00007435"/>
    </source>
</evidence>
<dbReference type="PANTHER" id="PTHR34477:SF1">
    <property type="entry name" value="UPF0213 PROTEIN YHBQ"/>
    <property type="match status" value="1"/>
</dbReference>
<dbReference type="Gene3D" id="3.40.1440.10">
    <property type="entry name" value="GIY-YIG endonuclease"/>
    <property type="match status" value="1"/>
</dbReference>
<dbReference type="CDD" id="cd10449">
    <property type="entry name" value="GIY-YIG_SLX1_like"/>
    <property type="match status" value="1"/>
</dbReference>
<dbReference type="InterPro" id="IPR050190">
    <property type="entry name" value="UPF0213_domain"/>
</dbReference>
<dbReference type="AlphaFoldDB" id="A0AAT9GHS7"/>